<evidence type="ECO:0000313" key="32">
    <source>
        <dbReference type="EMBL" id="VCV79975.1"/>
    </source>
</evidence>
<dbReference type="EMBL" id="CAAHCC010000002">
    <property type="protein sequence ID" value="VGK78414.1"/>
    <property type="molecule type" value="Genomic_DNA"/>
</dbReference>
<dbReference type="KEGG" id="kpnu:LI86_11305"/>
<evidence type="ECO:0000256" key="1">
    <source>
        <dbReference type="ARBA" id="ARBA00007749"/>
    </source>
</evidence>
<reference evidence="6 35" key="1">
    <citation type="submission" date="2014-10" db="EMBL/GenBank/DDBJ databases">
        <title>Plasmid movement, recombination, and chromosomal integration amongst multidrug resistant commensal Escherichia coli clones within a single commercial turkey flock.</title>
        <authorList>
            <person name="Lang K."/>
            <person name="Dorn K."/>
            <person name="Danzeisen J."/>
            <person name="Johnson T."/>
        </authorList>
    </citation>
    <scope>NUCLEOTIDE SEQUENCE [LARGE SCALE GENOMIC DNA]</scope>
    <source>
        <strain evidence="6 35">UMNturkey9</strain>
    </source>
</reference>
<evidence type="ECO:0000256" key="3">
    <source>
        <dbReference type="ARBA" id="ARBA00022801"/>
    </source>
</evidence>
<dbReference type="KEGG" id="kpb:FH42_06160"/>
<evidence type="ECO:0000313" key="61">
    <source>
        <dbReference type="Proteomes" id="UP000595568"/>
    </source>
</evidence>
<organism evidence="17 51">
    <name type="scientific">Klebsiella pneumoniae</name>
    <dbReference type="NCBI Taxonomy" id="573"/>
    <lineage>
        <taxon>Bacteria</taxon>
        <taxon>Pseudomonadati</taxon>
        <taxon>Pseudomonadota</taxon>
        <taxon>Gammaproteobacteria</taxon>
        <taxon>Enterobacterales</taxon>
        <taxon>Enterobacteriaceae</taxon>
        <taxon>Klebsiella/Raoultella group</taxon>
        <taxon>Klebsiella</taxon>
        <taxon>Klebsiella pneumoniae complex</taxon>
    </lineage>
</organism>
<evidence type="ECO:0000313" key="13">
    <source>
        <dbReference type="EMBL" id="QQL31683.1"/>
    </source>
</evidence>
<feature type="domain" description="Metallo-beta-lactamase" evidence="5">
    <location>
        <begin position="55"/>
        <end position="257"/>
    </location>
</feature>
<dbReference type="InterPro" id="IPR051013">
    <property type="entry name" value="MBL_superfamily_lactonases"/>
</dbReference>
<dbReference type="Proteomes" id="UP000376235">
    <property type="component" value="Unassembled WGS sequence"/>
</dbReference>
<evidence type="ECO:0000313" key="43">
    <source>
        <dbReference type="Proteomes" id="UP000258253"/>
    </source>
</evidence>
<reference evidence="16" key="4">
    <citation type="submission" date="2018-07" db="EMBL/GenBank/DDBJ databases">
        <title>Draft genome sequence of Klebsiella pneumoniae K293.</title>
        <authorList>
            <person name="He F."/>
        </authorList>
    </citation>
    <scope>NUCLEOTIDE SEQUENCE</scope>
    <source>
        <strain evidence="16">K293</strain>
    </source>
</reference>
<evidence type="ECO:0000313" key="34">
    <source>
        <dbReference type="EMBL" id="VGK78414.1"/>
    </source>
</evidence>
<evidence type="ECO:0000313" key="23">
    <source>
        <dbReference type="EMBL" id="STV57538.1"/>
    </source>
</evidence>
<dbReference type="Proteomes" id="UP000269921">
    <property type="component" value="Unassembled WGS sequence"/>
</dbReference>
<protein>
    <submittedName>
        <fullName evidence="6">Beta-lactamase</fullName>
    </submittedName>
    <submittedName>
        <fullName evidence="32">BlaPAM-1_1_AB858498</fullName>
    </submittedName>
    <submittedName>
        <fullName evidence="17">MBL fold metallo-hydrolase</fullName>
    </submittedName>
</protein>
<dbReference type="Proteomes" id="UP000254799">
    <property type="component" value="Unassembled WGS sequence"/>
</dbReference>
<reference evidence="14 61" key="19">
    <citation type="submission" date="2021-01" db="EMBL/GenBank/DDBJ databases">
        <title>Genome sequencing of apramycin resistant K. pneumoniae.</title>
        <authorList>
            <person name="Chen L."/>
            <person name="Kreiswirth B."/>
        </authorList>
    </citation>
    <scope>NUCLEOTIDE SEQUENCE [LARGE SCALE GENOMIC DNA]</scope>
    <source>
        <strain evidence="14 61">59493</strain>
    </source>
</reference>
<reference evidence="15" key="5">
    <citation type="submission" date="2018-07" db="EMBL/GenBank/DDBJ databases">
        <authorList>
            <person name="Martins R.C."/>
            <person name="Perdigao-Neto L.V."/>
            <person name="Costa S.F."/>
            <person name="Levin A.S.S."/>
        </authorList>
    </citation>
    <scope>NUCLEOTIDE SEQUENCE</scope>
    <source>
        <strain evidence="15">BC_5001</strain>
    </source>
</reference>
<dbReference type="Proteomes" id="UP000259364">
    <property type="component" value="Unassembled WGS sequence"/>
</dbReference>
<evidence type="ECO:0000313" key="49">
    <source>
        <dbReference type="Proteomes" id="UP000269921"/>
    </source>
</evidence>
<dbReference type="EMBL" id="QRCF01000023">
    <property type="protein sequence ID" value="RDT88422.1"/>
    <property type="molecule type" value="Genomic_DNA"/>
</dbReference>
<evidence type="ECO:0000313" key="25">
    <source>
        <dbReference type="EMBL" id="SWF74861.1"/>
    </source>
</evidence>
<dbReference type="Proteomes" id="UP000031820">
    <property type="component" value="Unassembled WGS sequence"/>
</dbReference>
<evidence type="ECO:0000313" key="37">
    <source>
        <dbReference type="Proteomes" id="UP000251088"/>
    </source>
</evidence>
<reference evidence="42 43" key="7">
    <citation type="submission" date="2018-08" db="EMBL/GenBank/DDBJ databases">
        <authorList>
            <consortium name="Pathogen Informatics"/>
        </authorList>
    </citation>
    <scope>NUCLEOTIDE SEQUENCE [LARGE SCALE GENOMIC DNA]</scope>
    <source>
        <strain evidence="20 38">4300STDY6470422</strain>
        <strain evidence="33 52">5012STDY7312589</strain>
        <strain evidence="34 54">5012STDY7626430</strain>
        <strain evidence="27 42">EuSCAPE_AT002</strain>
        <strain evidence="28 48">EuSCAPE_AT029</strain>
        <strain evidence="24 46">EuSCAPE_GR003</strain>
        <strain evidence="30 43">EuSCAPE_HU047</strain>
        <strain evidence="29 44">EuSCAPE_IT093</strain>
        <strain evidence="26 45">EuSCAPE_TR125</strain>
        <strain evidence="25 47">EuSCAPE_UK014</strain>
    </source>
</reference>
<dbReference type="Proteomes" id="UP000254657">
    <property type="component" value="Unassembled WGS sequence"/>
</dbReference>
<evidence type="ECO:0000313" key="58">
    <source>
        <dbReference type="Proteomes" id="UP000479475"/>
    </source>
</evidence>
<evidence type="ECO:0000313" key="11">
    <source>
        <dbReference type="EMBL" id="PLE29656.1"/>
    </source>
</evidence>
<reference evidence="7 56" key="15">
    <citation type="submission" date="2019-11" db="EMBL/GenBank/DDBJ databases">
        <title>Molecular typing, antibiotic resistance determination and virulence profiling for 36 multidrug-resistant clinical Klebsiella pneumoniae isolates using second- and third-generation sequencing.</title>
        <authorList>
            <person name="Shelenkov A."/>
            <person name="Mikhaylova Y."/>
            <person name="Yanushevich Y."/>
            <person name="Samoilov A."/>
            <person name="Petrova L."/>
            <person name="Fomina V."/>
            <person name="Gusarov V."/>
            <person name="Zamyatin M."/>
            <person name="Shagin D."/>
        </authorList>
    </citation>
    <scope>NUCLEOTIDE SEQUENCE [LARGE SCALE GENOMIC DNA]</scope>
    <source>
        <strain evidence="7 56">CriePir226</strain>
    </source>
</reference>
<reference evidence="32 49" key="8">
    <citation type="submission" date="2018-10" db="EMBL/GenBank/DDBJ databases">
        <authorList>
            <person name="Noll B N."/>
        </authorList>
    </citation>
    <scope>NUCLEOTIDE SEQUENCE [LARGE SCALE GENOMIC DNA]</scope>
    <source>
        <strain evidence="32">Kpneu006</strain>
    </source>
</reference>
<evidence type="ECO:0000313" key="39">
    <source>
        <dbReference type="Proteomes" id="UP000254799"/>
    </source>
</evidence>
<evidence type="ECO:0000313" key="56">
    <source>
        <dbReference type="Proteomes" id="UP000441029"/>
    </source>
</evidence>
<evidence type="ECO:0000313" key="24">
    <source>
        <dbReference type="EMBL" id="SVN65461.1"/>
    </source>
</evidence>
<evidence type="ECO:0000313" key="6">
    <source>
        <dbReference type="EMBL" id="KII05935.1"/>
    </source>
</evidence>
<dbReference type="RefSeq" id="WP_004180178.1">
    <property type="nucleotide sequence ID" value="NZ_ABLUVU020000005.1"/>
</dbReference>
<sequence>MSPAPFYTLTAGDLTVTAVSDGLMSAPLSLLSGISREEAEHLQRHSGLASPETIAIGAYLIRGRGNTVLVDTGTGGANGVGGELIANLARLGVGPEEIDAILLTHAHPDHIGGLLSAAGTPAYPNATVFLPTRESAYWLATSTFDNASDRGRRNVLLVRRVLANCAAQISGVDDEEVIAGIRPCPLPGHTPGHTGYRLEAGDTSLLIWGDIVHFPSIQSARPEASVAFDVDPEQARRTREILLRQAASERWLIAGMHLGLPGFARVENTASGYCLRSV</sequence>
<dbReference type="Proteomes" id="UP000253559">
    <property type="component" value="Unassembled WGS sequence"/>
</dbReference>
<evidence type="ECO:0000313" key="7">
    <source>
        <dbReference type="EMBL" id="MRJ96648.1"/>
    </source>
</evidence>
<evidence type="ECO:0000313" key="51">
    <source>
        <dbReference type="Proteomes" id="UP000283322"/>
    </source>
</evidence>
<dbReference type="EMBL" id="UAWN01000016">
    <property type="protein sequence ID" value="SQC40740.1"/>
    <property type="molecule type" value="Genomic_DNA"/>
</dbReference>
<evidence type="ECO:0000313" key="52">
    <source>
        <dbReference type="Proteomes" id="UP000294876"/>
    </source>
</evidence>
<reference evidence="37 39" key="3">
    <citation type="submission" date="2018-06" db="EMBL/GenBank/DDBJ databases">
        <authorList>
            <consortium name="Pathogen Informatics"/>
            <person name="Doyle S."/>
        </authorList>
    </citation>
    <scope>NUCLEOTIDE SEQUENCE [LARGE SCALE GENOMIC DNA]</scope>
    <source>
        <strain evidence="23 41">NCTC11679</strain>
        <strain evidence="22 40">NCTC204</strain>
        <strain evidence="21 39">NCTC8849</strain>
        <strain evidence="19 37">NCTC9128</strain>
    </source>
</reference>
<keyword evidence="3 17" id="KW-0378">Hydrolase</keyword>
<dbReference type="Proteomes" id="UP000595568">
    <property type="component" value="Chromosome"/>
</dbReference>
<evidence type="ECO:0000313" key="14">
    <source>
        <dbReference type="EMBL" id="QQZ73718.1"/>
    </source>
</evidence>
<dbReference type="EMBL" id="CP063008">
    <property type="protein sequence ID" value="QOU54055.1"/>
    <property type="molecule type" value="Genomic_DNA"/>
</dbReference>
<dbReference type="Proteomes" id="UP000258905">
    <property type="component" value="Unassembled WGS sequence"/>
</dbReference>
<evidence type="ECO:0000256" key="2">
    <source>
        <dbReference type="ARBA" id="ARBA00022723"/>
    </source>
</evidence>
<evidence type="ECO:0000313" key="35">
    <source>
        <dbReference type="Proteomes" id="UP000031820"/>
    </source>
</evidence>
<dbReference type="Proteomes" id="UP000258798">
    <property type="component" value="Unassembled WGS sequence"/>
</dbReference>
<evidence type="ECO:0000313" key="19">
    <source>
        <dbReference type="EMBL" id="SQC40740.1"/>
    </source>
</evidence>
<name>A0A086IKW9_KLEPN</name>
<proteinExistence type="inferred from homology"/>
<dbReference type="EMBL" id="UGMG01000001">
    <property type="protein sequence ID" value="STV57538.1"/>
    <property type="molecule type" value="Genomic_DNA"/>
</dbReference>
<dbReference type="Proteomes" id="UP000234439">
    <property type="component" value="Unassembled WGS sequence"/>
</dbReference>
<reference evidence="15" key="6">
    <citation type="submission" date="2018-08" db="EMBL/GenBank/DDBJ databases">
        <title>Klebsiella pneumoniae genome sequencing and assembly.</title>
        <authorList>
            <person name="Martins R.C.R."/>
            <person name="Perdigao-Neto L.V."/>
            <person name="Costa S.F."/>
            <person name="Levin A.S.S."/>
        </authorList>
    </citation>
    <scope>NUCLEOTIDE SEQUENCE</scope>
    <source>
        <strain evidence="15">BC_5001</strain>
    </source>
</reference>
<keyword evidence="4" id="KW-0862">Zinc</keyword>
<dbReference type="Proteomes" id="UP000441029">
    <property type="component" value="Unassembled WGS sequence"/>
</dbReference>
<evidence type="ECO:0000313" key="27">
    <source>
        <dbReference type="EMBL" id="SXG12842.1"/>
    </source>
</evidence>
<dbReference type="Proteomes" id="UP000532829">
    <property type="component" value="Chromosome"/>
</dbReference>
<evidence type="ECO:0000313" key="29">
    <source>
        <dbReference type="EMBL" id="SYH28362.1"/>
    </source>
</evidence>
<dbReference type="EMBL" id="MPYG04000110">
    <property type="protein sequence ID" value="ROG95004.1"/>
    <property type="molecule type" value="Genomic_DNA"/>
</dbReference>
<dbReference type="EMBL" id="NCMJ01000004">
    <property type="protein sequence ID" value="PLE29656.1"/>
    <property type="molecule type" value="Genomic_DNA"/>
</dbReference>
<dbReference type="SMART" id="SM00849">
    <property type="entry name" value="Lactamase_B"/>
    <property type="match status" value="1"/>
</dbReference>
<dbReference type="Proteomes" id="UP000283322">
    <property type="component" value="Unassembled WGS sequence"/>
</dbReference>
<evidence type="ECO:0000313" key="8">
    <source>
        <dbReference type="EMBL" id="MSS29383.1"/>
    </source>
</evidence>
<evidence type="ECO:0000313" key="55">
    <source>
        <dbReference type="Proteomes" id="UP000439817"/>
    </source>
</evidence>
<dbReference type="CDD" id="cd07720">
    <property type="entry name" value="OPHC2-like_MBL-fold"/>
    <property type="match status" value="1"/>
</dbReference>
<dbReference type="EMBL" id="UGMD01000002">
    <property type="protein sequence ID" value="STV27445.1"/>
    <property type="molecule type" value="Genomic_DNA"/>
</dbReference>
<evidence type="ECO:0000313" key="18">
    <source>
        <dbReference type="EMBL" id="RRF05059.1"/>
    </source>
</evidence>
<evidence type="ECO:0000313" key="31">
    <source>
        <dbReference type="EMBL" id="TDK06546.1"/>
    </source>
</evidence>
<comment type="similarity">
    <text evidence="1">Belongs to the metallo-beta-lactamase superfamily.</text>
</comment>
<evidence type="ECO:0000256" key="4">
    <source>
        <dbReference type="ARBA" id="ARBA00022833"/>
    </source>
</evidence>
<evidence type="ECO:0000313" key="44">
    <source>
        <dbReference type="Proteomes" id="UP000258673"/>
    </source>
</evidence>
<dbReference type="EMBL" id="QOHW01000003">
    <property type="protein sequence ID" value="RBZ24646.1"/>
    <property type="molecule type" value="Genomic_DNA"/>
</dbReference>
<evidence type="ECO:0000313" key="48">
    <source>
        <dbReference type="Proteomes" id="UP000259975"/>
    </source>
</evidence>
<dbReference type="EMBL" id="UGLC01000002">
    <property type="protein sequence ID" value="STT54837.1"/>
    <property type="molecule type" value="Genomic_DNA"/>
</dbReference>
<dbReference type="InterPro" id="IPR001279">
    <property type="entry name" value="Metallo-B-lactamas"/>
</dbReference>
<evidence type="ECO:0000313" key="47">
    <source>
        <dbReference type="Proteomes" id="UP000259364"/>
    </source>
</evidence>
<dbReference type="Proteomes" id="UP000258673">
    <property type="component" value="Unassembled WGS sequence"/>
</dbReference>
<evidence type="ECO:0000313" key="9">
    <source>
        <dbReference type="EMBL" id="MUA41619.1"/>
    </source>
</evidence>
<dbReference type="Proteomes" id="UP000439817">
    <property type="component" value="Chromosome"/>
</dbReference>
<evidence type="ECO:0000259" key="5">
    <source>
        <dbReference type="SMART" id="SM00849"/>
    </source>
</evidence>
<evidence type="ECO:0000313" key="41">
    <source>
        <dbReference type="Proteomes" id="UP000255239"/>
    </source>
</evidence>
<dbReference type="Proteomes" id="UP000294876">
    <property type="component" value="Unassembled WGS sequence"/>
</dbReference>
<reference evidence="18" key="9">
    <citation type="submission" date="2018-10" db="EMBL/GenBank/DDBJ databases">
        <authorList>
            <person name="Fan Y."/>
            <person name="Timp W."/>
            <person name="Bergman Y."/>
            <person name="Tamma P."/>
            <person name="Simner P."/>
        </authorList>
    </citation>
    <scope>NUCLEOTIDE SEQUENCE</scope>
    <source>
        <strain evidence="18">KLPN_104</strain>
    </source>
</reference>
<reference evidence="31 53" key="12">
    <citation type="submission" date="2019-03" db="EMBL/GenBank/DDBJ databases">
        <title>Multidrug-Resistant Klebsiella pneumoniae Clinical Bloodstream Isolates in Shanghai, China.</title>
        <authorList>
            <person name="Wang S."/>
        </authorList>
    </citation>
    <scope>NUCLEOTIDE SEQUENCE [LARGE SCALE GENOMIC DNA]</scope>
    <source>
        <strain evidence="31 53">RJ1071</strain>
    </source>
</reference>
<dbReference type="Proteomes" id="UP000258253">
    <property type="component" value="Unassembled WGS sequence"/>
</dbReference>
<dbReference type="Proteomes" id="UP000251088">
    <property type="component" value="Unassembled WGS sequence"/>
</dbReference>
<reference evidence="8 57" key="13">
    <citation type="submission" date="2019-07" db="EMBL/GenBank/DDBJ databases">
        <title>Genome sequence of OXA-232-producing Klebsiella pneumoniae ST23 from septicemic neonate.</title>
        <authorList>
            <person name="Mukherjee S."/>
            <person name="Naha S."/>
            <person name="Bhadury P."/>
            <person name="Basu S."/>
        </authorList>
    </citation>
    <scope>NUCLEOTIDE SEQUENCE [LARGE SCALE GENOMIC DNA]</scope>
    <source>
        <strain evidence="8 57">EN5275</strain>
    </source>
</reference>
<dbReference type="EMBL" id="JRRF01000008">
    <property type="protein sequence ID" value="KII05935.1"/>
    <property type="molecule type" value="Genomic_DNA"/>
</dbReference>
<dbReference type="EMBL" id="WJVL01000007">
    <property type="protein sequence ID" value="MRJ96648.1"/>
    <property type="molecule type" value="Genomic_DNA"/>
</dbReference>
<dbReference type="EMBL" id="JAAKYD010000008">
    <property type="protein sequence ID" value="NGN72660.1"/>
    <property type="molecule type" value="Genomic_DNA"/>
</dbReference>
<evidence type="ECO:0000313" key="15">
    <source>
        <dbReference type="EMBL" id="RBZ24646.1"/>
    </source>
</evidence>
<dbReference type="AlphaFoldDB" id="A0A086IKW9"/>
<dbReference type="Proteomes" id="UP000468995">
    <property type="component" value="Unassembled WGS sequence"/>
</dbReference>
<dbReference type="Proteomes" id="UP000255192">
    <property type="component" value="Unassembled WGS sequence"/>
</dbReference>
<dbReference type="Proteomes" id="UP000255239">
    <property type="component" value="Unassembled WGS sequence"/>
</dbReference>
<evidence type="ECO:0000313" key="17">
    <source>
        <dbReference type="EMBL" id="ROG95004.1"/>
    </source>
</evidence>
<gene>
    <name evidence="11" type="ORF">B6I68_00695</name>
    <name evidence="32" type="ORF">BANRA_04288</name>
    <name evidence="17" type="ORF">BL124_00015995</name>
    <name evidence="15" type="ORF">DM078_05870</name>
    <name evidence="16" type="ORF">DW286_19340</name>
    <name evidence="31" type="ORF">E1814_03315</name>
    <name evidence="18" type="ORF">EAO17_01805</name>
    <name evidence="8" type="ORF">FME62_01010</name>
    <name evidence="10" type="ORF">G4V31_10995</name>
    <name evidence="7" type="ORF">GJJ01_11845</name>
    <name evidence="12" type="ORF">GJJ08_011985</name>
    <name evidence="9" type="ORF">GNF00_17325</name>
    <name evidence="13" type="ORF">H3G96_015940</name>
    <name evidence="14" type="ORF">JMZ77_11440</name>
    <name evidence="6" type="ORF">LS45_11010</name>
    <name evidence="23" type="ORF">NCTC11679_02362</name>
    <name evidence="22" type="ORF">NCTC204_05093</name>
    <name evidence="21" type="ORF">NCTC8849_03432</name>
    <name evidence="19" type="ORF">NCTC9128_06745</name>
    <name evidence="33" type="ORF">SAMEA104567804_02289</name>
    <name evidence="27" type="ORF">SAMEA3499874_01351</name>
    <name evidence="28" type="ORF">SAMEA3499901_02822</name>
    <name evidence="29" type="ORF">SAMEA3515122_00972</name>
    <name evidence="30" type="ORF">SAMEA3538828_02604</name>
    <name evidence="24" type="ORF">SAMEA3649591_03560</name>
    <name evidence="25" type="ORF">SAMEA3720909_03883</name>
    <name evidence="26" type="ORF">SAMEA3729652_00449</name>
    <name evidence="20" type="ORF">SAMEA4364603_02365</name>
    <name evidence="34" type="ORF">SAMEA4873632_01665</name>
</gene>
<dbReference type="Pfam" id="PF00753">
    <property type="entry name" value="Lactamase_B"/>
    <property type="match status" value="1"/>
</dbReference>
<evidence type="ECO:0000313" key="16">
    <source>
        <dbReference type="EMBL" id="RDT88422.1"/>
    </source>
</evidence>
<evidence type="ECO:0000313" key="20">
    <source>
        <dbReference type="EMBL" id="SSK31686.1"/>
    </source>
</evidence>
<evidence type="ECO:0000313" key="54">
    <source>
        <dbReference type="Proteomes" id="UP000376235"/>
    </source>
</evidence>
<evidence type="ECO:0000313" key="50">
    <source>
        <dbReference type="Proteomes" id="UP000275975"/>
    </source>
</evidence>
<dbReference type="GO" id="GO:0016787">
    <property type="term" value="F:hydrolase activity"/>
    <property type="evidence" value="ECO:0007669"/>
    <property type="project" value="UniProtKB-KW"/>
</dbReference>
<evidence type="ECO:0000313" key="30">
    <source>
        <dbReference type="EMBL" id="SYR39400.1"/>
    </source>
</evidence>
<dbReference type="KEGG" id="kpx:PMK1_04356"/>
<evidence type="ECO:0000313" key="26">
    <source>
        <dbReference type="EMBL" id="SWT06239.1"/>
    </source>
</evidence>
<reference evidence="18 50" key="11">
    <citation type="journal article" date="2019" name="Antimicrob. Agents Chemother.">
        <title>Applying Rapid Whole Genome Sequencing to Predict Phenotypic Antimicrobial Susceptibility Testing Results Among Carbapenem-Resistant Klebsiella pneumoniae Clinical Isolates.</title>
        <authorList>
            <person name="Tamma P.D."/>
            <person name="Fan Y."/>
            <person name="Bergman Y."/>
            <person name="Pertea G."/>
            <person name="Kazmi A."/>
            <person name="Lewis S."/>
            <person name="Carroll K.C."/>
            <person name="Schatz M.C."/>
            <person name="Timp W."/>
            <person name="Simner P.J."/>
        </authorList>
    </citation>
    <scope>NUCLEOTIDE SEQUENCE [LARGE SCALE GENOMIC DNA]</scope>
    <source>
        <strain evidence="18 50">KLPN_104</strain>
    </source>
</reference>
<dbReference type="Proteomes" id="UP000252603">
    <property type="component" value="Unassembled WGS sequence"/>
</dbReference>
<reference evidence="11 36" key="2">
    <citation type="journal article" date="2017" name="J. Infect. Dis.">
        <title>An Analysis of the Epidemic of Klebsiella pneumoniae Carbapenemase-Producing K. pneumoniae: Convergence of Two Evolutionary Mechanisms Creates the Perfect Storm.</title>
        <authorList>
            <person name="Rojas L.J."/>
            <person name="Weinstock G.M."/>
            <person name="De La Cadena E."/>
            <person name="Diaz L."/>
            <person name="Rios R."/>
            <person name="Hanson B.M."/>
            <person name="Brown J.S."/>
            <person name="Vats P."/>
            <person name="Phillips D.S."/>
            <person name="Nguyen H."/>
            <person name="Hujer K.M."/>
            <person name="Correa A."/>
            <person name="Adams M.D."/>
            <person name="Perez F."/>
            <person name="Sodergren E."/>
            <person name="Narechania A."/>
            <person name="Planet P.J."/>
            <person name="Villegas M.V."/>
            <person name="Bonomo R.A."/>
            <person name="Arias C.A."/>
        </authorList>
    </citation>
    <scope>NUCLEOTIDE SEQUENCE [LARGE SCALE GENOMIC DNA]</scope>
    <source>
        <strain evidence="11 36">COL-Kpn30</strain>
    </source>
</reference>
<evidence type="ECO:0000313" key="21">
    <source>
        <dbReference type="EMBL" id="STT54837.1"/>
    </source>
</evidence>
<dbReference type="EMBL" id="UKUT01000002">
    <property type="protein sequence ID" value="SYH28362.1"/>
    <property type="molecule type" value="Genomic_DNA"/>
</dbReference>
<evidence type="ECO:0000313" key="22">
    <source>
        <dbReference type="EMBL" id="STV27445.1"/>
    </source>
</evidence>
<dbReference type="EMBL" id="CP066534">
    <property type="protein sequence ID" value="QQL31683.1"/>
    <property type="molecule type" value="Genomic_DNA"/>
</dbReference>
<dbReference type="EMBL" id="UKGE01000010">
    <property type="protein sequence ID" value="SXN31790.1"/>
    <property type="molecule type" value="Genomic_DNA"/>
</dbReference>
<evidence type="ECO:0000313" key="12">
    <source>
        <dbReference type="EMBL" id="QOU54055.1"/>
    </source>
</evidence>
<reference evidence="10 58" key="17">
    <citation type="submission" date="2020-02" db="EMBL/GenBank/DDBJ databases">
        <title>Klebsiella pneumoniae genome sequencing and assembly.</title>
        <authorList>
            <person name="Starkova P.S."/>
            <person name="Sulyan O.S."/>
            <person name="Likholetova D.V."/>
            <person name="Ageevets V.A."/>
            <person name="Lazareva I.V."/>
            <person name="Sopova J.V."/>
            <person name="Sidorenko S.V."/>
        </authorList>
    </citation>
    <scope>NUCLEOTIDE SEQUENCE [LARGE SCALE GENOMIC DNA]</scope>
    <source>
        <strain evidence="10 58">2429</strain>
    </source>
</reference>
<evidence type="ECO:0000313" key="10">
    <source>
        <dbReference type="EMBL" id="NGN72660.1"/>
    </source>
</evidence>
<dbReference type="Proteomes" id="UP000294951">
    <property type="component" value="Unassembled WGS sequence"/>
</dbReference>
<dbReference type="SMR" id="A0A086IKW9"/>
<dbReference type="Proteomes" id="UP000485085">
    <property type="component" value="Unassembled WGS sequence"/>
</dbReference>
<dbReference type="EMBL" id="CAAGWG010000006">
    <property type="protein sequence ID" value="VGD02660.1"/>
    <property type="molecule type" value="Genomic_DNA"/>
</dbReference>
<dbReference type="GO" id="GO:0046872">
    <property type="term" value="F:metal ion binding"/>
    <property type="evidence" value="ECO:0007669"/>
    <property type="project" value="UniProtKB-KW"/>
</dbReference>
<dbReference type="EMBL" id="UFEU01000005">
    <property type="protein sequence ID" value="SSK31686.1"/>
    <property type="molecule type" value="Genomic_DNA"/>
</dbReference>
<dbReference type="KEGG" id="kpne:KU54_011375"/>
<dbReference type="Proteomes" id="UP000479475">
    <property type="component" value="Unassembled WGS sequence"/>
</dbReference>
<dbReference type="Proteomes" id="UP000257587">
    <property type="component" value="Unassembled WGS sequence"/>
</dbReference>
<dbReference type="EMBL" id="UIUC01000014">
    <property type="protein sequence ID" value="SVN65461.1"/>
    <property type="molecule type" value="Genomic_DNA"/>
</dbReference>
<evidence type="ECO:0000313" key="53">
    <source>
        <dbReference type="Proteomes" id="UP000294951"/>
    </source>
</evidence>
<reference evidence="12 55" key="16">
    <citation type="journal article" date="2020" name="Antibiotics">
        <title>Molecular Typing, Characterization of Antimicrobial Resistance, Virulence Profiling and Analysis of Whole-Genome Sequence of Clinical Klebsiella pneumoniae Isolates.</title>
        <authorList>
            <person name="Shelenkov A."/>
            <person name="Mikhaylova Y."/>
            <person name="Yanushevich Y."/>
            <person name="Samoilov A."/>
            <person name="Petrova L."/>
            <person name="Fomina V."/>
            <person name="Gusarov V."/>
            <person name="Zamyatin M."/>
            <person name="Shagin D."/>
            <person name="Akimkin V."/>
        </authorList>
    </citation>
    <scope>NUCLEOTIDE SEQUENCE [LARGE SCALE GENOMIC DNA]</scope>
    <source>
        <strain evidence="12 55">CriePir120</strain>
    </source>
</reference>
<dbReference type="EMBL" id="CP068602">
    <property type="protein sequence ID" value="QQZ73718.1"/>
    <property type="molecule type" value="Genomic_DNA"/>
</dbReference>
<evidence type="ECO:0000313" key="33">
    <source>
        <dbReference type="EMBL" id="VGD02660.1"/>
    </source>
</evidence>
<evidence type="ECO:0000313" key="38">
    <source>
        <dbReference type="Proteomes" id="UP000252603"/>
    </source>
</evidence>
<dbReference type="EMBL" id="SMTN01000002">
    <property type="protein sequence ID" value="TDK06546.1"/>
    <property type="molecule type" value="Genomic_DNA"/>
</dbReference>
<evidence type="ECO:0000313" key="40">
    <source>
        <dbReference type="Proteomes" id="UP000255192"/>
    </source>
</evidence>
<dbReference type="PANTHER" id="PTHR42978">
    <property type="entry name" value="QUORUM-QUENCHING LACTONASE YTNP-RELATED-RELATED"/>
    <property type="match status" value="1"/>
</dbReference>
<evidence type="ECO:0000313" key="60">
    <source>
        <dbReference type="Proteomes" id="UP000532829"/>
    </source>
</evidence>
<accession>A0A086IKW9</accession>
<evidence type="ECO:0000313" key="59">
    <source>
        <dbReference type="Proteomes" id="UP000485085"/>
    </source>
</evidence>
<reference evidence="17 51" key="10">
    <citation type="submission" date="2018-10" db="EMBL/GenBank/DDBJ databases">
        <authorList>
            <person name="Vanduin D."/>
            <person name="Fouts D."/>
            <person name="Wright M."/>
            <person name="Sutton G."/>
            <person name="Nguyen K."/>
            <person name="Kreiswirth B."/>
            <person name="Chen L."/>
            <person name="Rojas L."/>
            <person name="Hujer A."/>
            <person name="Hujer K."/>
            <person name="Bonomo R."/>
            <person name="Adams M."/>
        </authorList>
    </citation>
    <scope>NUCLEOTIDE SEQUENCE [LARGE SCALE GENOMIC DNA]</scope>
    <source>
        <strain evidence="17 51">CRK0165</strain>
    </source>
</reference>
<accession>A0A4V0GV37</accession>
<reference evidence="13 60" key="18">
    <citation type="submission" date="2020-12" db="EMBL/GenBank/DDBJ databases">
        <title>The complete genome of Klebsiella pneumoniae strain 090374.</title>
        <authorList>
            <person name="Wei L."/>
            <person name="Wen H."/>
            <person name="Liu L."/>
            <person name="Feng Y."/>
            <person name="Zong Z."/>
        </authorList>
    </citation>
    <scope>NUCLEOTIDE SEQUENCE [LARGE SCALE GENOMIC DNA]</scope>
    <source>
        <strain evidence="13 60">WCHKP090374</strain>
    </source>
</reference>
<evidence type="ECO:0000313" key="46">
    <source>
        <dbReference type="Proteomes" id="UP000258905"/>
    </source>
</evidence>
<dbReference type="EMBL" id="UJRG01000001">
    <property type="protein sequence ID" value="SWT06239.1"/>
    <property type="molecule type" value="Genomic_DNA"/>
</dbReference>
<dbReference type="EMBL" id="ULCI01000009">
    <property type="protein sequence ID" value="SYR39400.1"/>
    <property type="molecule type" value="Genomic_DNA"/>
</dbReference>
<dbReference type="EMBL" id="VINI01000001">
    <property type="protein sequence ID" value="MSS29383.1"/>
    <property type="molecule type" value="Genomic_DNA"/>
</dbReference>
<dbReference type="EMBL" id="WNPO01000029">
    <property type="protein sequence ID" value="MUA41619.1"/>
    <property type="molecule type" value="Genomic_DNA"/>
</dbReference>
<reference evidence="9 59" key="14">
    <citation type="submission" date="2019-11" db="EMBL/GenBank/DDBJ databases">
        <title>Emergence of a novel subclone of carbapenem-resistant Klebsiella pneumoniae ST11 with enhanced virulence and transmissibility: a molecular epidemiological, clinical, genomic study.</title>
        <authorList>
            <person name="Zhou K."/>
        </authorList>
    </citation>
    <scope>NUCLEOTIDE SEQUENCE [LARGE SCALE GENOMIC DNA]</scope>
    <source>
        <strain evidence="9 59">KP_38044</strain>
    </source>
</reference>
<dbReference type="EMBL" id="UWVH01000001">
    <property type="protein sequence ID" value="VCV79975.1"/>
    <property type="molecule type" value="Genomic_DNA"/>
</dbReference>
<dbReference type="Proteomes" id="UP000259975">
    <property type="component" value="Unassembled WGS sequence"/>
</dbReference>
<dbReference type="EMBL" id="UKAW01000003">
    <property type="protein sequence ID" value="SXG12842.1"/>
    <property type="molecule type" value="Genomic_DNA"/>
</dbReference>
<accession>A0A0J2G3M8</accession>
<evidence type="ECO:0000313" key="57">
    <source>
        <dbReference type="Proteomes" id="UP000468995"/>
    </source>
</evidence>
<dbReference type="SUPFAM" id="SSF56281">
    <property type="entry name" value="Metallo-hydrolase/oxidoreductase"/>
    <property type="match status" value="1"/>
</dbReference>
<dbReference type="InterPro" id="IPR036866">
    <property type="entry name" value="RibonucZ/Hydroxyglut_hydro"/>
</dbReference>
<dbReference type="Proteomes" id="UP000275975">
    <property type="component" value="Unassembled WGS sequence"/>
</dbReference>
<evidence type="ECO:0000313" key="45">
    <source>
        <dbReference type="Proteomes" id="UP000258798"/>
    </source>
</evidence>
<dbReference type="Gene3D" id="3.60.15.10">
    <property type="entry name" value="Ribonuclease Z/Hydroxyacylglutathione hydrolase-like"/>
    <property type="match status" value="1"/>
</dbReference>
<evidence type="ECO:0000313" key="42">
    <source>
        <dbReference type="Proteomes" id="UP000257587"/>
    </source>
</evidence>
<evidence type="ECO:0000313" key="36">
    <source>
        <dbReference type="Proteomes" id="UP000234439"/>
    </source>
</evidence>
<evidence type="ECO:0000313" key="28">
    <source>
        <dbReference type="EMBL" id="SXN31790.1"/>
    </source>
</evidence>
<dbReference type="EMBL" id="UJHH01000019">
    <property type="protein sequence ID" value="SWF74861.1"/>
    <property type="molecule type" value="Genomic_DNA"/>
</dbReference>
<dbReference type="PANTHER" id="PTHR42978:SF6">
    <property type="entry name" value="QUORUM-QUENCHING LACTONASE YTNP-RELATED"/>
    <property type="match status" value="1"/>
</dbReference>
<dbReference type="EMBL" id="RDAM01000001">
    <property type="protein sequence ID" value="RRF05059.1"/>
    <property type="molecule type" value="Genomic_DNA"/>
</dbReference>
<keyword evidence="2" id="KW-0479">Metal-binding</keyword>